<feature type="active site" description="Proton acceptor" evidence="4">
    <location>
        <position position="263"/>
    </location>
</feature>
<dbReference type="InterPro" id="IPR016461">
    <property type="entry name" value="COMT-like"/>
</dbReference>
<organism evidence="7">
    <name type="scientific">Eriobotrya japonica</name>
    <dbReference type="NCBI Taxonomy" id="32224"/>
    <lineage>
        <taxon>Eukaryota</taxon>
        <taxon>Viridiplantae</taxon>
        <taxon>Streptophyta</taxon>
        <taxon>Embryophyta</taxon>
        <taxon>Tracheophyta</taxon>
        <taxon>Spermatophyta</taxon>
        <taxon>Magnoliopsida</taxon>
        <taxon>eudicotyledons</taxon>
        <taxon>Gunneridae</taxon>
        <taxon>Pentapetalae</taxon>
        <taxon>rosids</taxon>
        <taxon>fabids</taxon>
        <taxon>Rosales</taxon>
        <taxon>Rosaceae</taxon>
        <taxon>Amygdaloideae</taxon>
        <taxon>Maleae</taxon>
        <taxon>Eriobotrya</taxon>
    </lineage>
</organism>
<evidence type="ECO:0000256" key="3">
    <source>
        <dbReference type="ARBA" id="ARBA00022691"/>
    </source>
</evidence>
<dbReference type="Gene3D" id="3.40.50.150">
    <property type="entry name" value="Vaccinia Virus protein VP39"/>
    <property type="match status" value="1"/>
</dbReference>
<dbReference type="PROSITE" id="PS51683">
    <property type="entry name" value="SAM_OMT_II"/>
    <property type="match status" value="1"/>
</dbReference>
<dbReference type="GO" id="GO:0046983">
    <property type="term" value="F:protein dimerization activity"/>
    <property type="evidence" value="ECO:0007669"/>
    <property type="project" value="InterPro"/>
</dbReference>
<dbReference type="GO" id="GO:0032259">
    <property type="term" value="P:methylation"/>
    <property type="evidence" value="ECO:0007669"/>
    <property type="project" value="UniProtKB-KW"/>
</dbReference>
<evidence type="ECO:0000256" key="2">
    <source>
        <dbReference type="ARBA" id="ARBA00022679"/>
    </source>
</evidence>
<gene>
    <name evidence="7" type="primary">EjOMT2</name>
</gene>
<dbReference type="SUPFAM" id="SSF53335">
    <property type="entry name" value="S-adenosyl-L-methionine-dependent methyltransferases"/>
    <property type="match status" value="1"/>
</dbReference>
<evidence type="ECO:0000256" key="1">
    <source>
        <dbReference type="ARBA" id="ARBA00022603"/>
    </source>
</evidence>
<dbReference type="EMBL" id="LC127202">
    <property type="protein sequence ID" value="BAV54108.1"/>
    <property type="molecule type" value="mRNA"/>
</dbReference>
<dbReference type="PIRSF" id="PIRSF005739">
    <property type="entry name" value="O-mtase"/>
    <property type="match status" value="1"/>
</dbReference>
<keyword evidence="3" id="KW-0949">S-adenosyl-L-methionine</keyword>
<feature type="domain" description="O-methyltransferase dimerisation" evidence="6">
    <location>
        <begin position="23"/>
        <end position="111"/>
    </location>
</feature>
<dbReference type="Pfam" id="PF00891">
    <property type="entry name" value="Methyltransf_2"/>
    <property type="match status" value="1"/>
</dbReference>
<evidence type="ECO:0000313" key="7">
    <source>
        <dbReference type="EMBL" id="BAV54108.1"/>
    </source>
</evidence>
<dbReference type="SUPFAM" id="SSF46785">
    <property type="entry name" value="Winged helix' DNA-binding domain"/>
    <property type="match status" value="1"/>
</dbReference>
<dbReference type="PANTHER" id="PTHR11746">
    <property type="entry name" value="O-METHYLTRANSFERASE"/>
    <property type="match status" value="1"/>
</dbReference>
<dbReference type="AlphaFoldDB" id="A0A1B4Z3W5"/>
<dbReference type="InterPro" id="IPR001077">
    <property type="entry name" value="COMT_C"/>
</dbReference>
<proteinExistence type="evidence at transcript level"/>
<keyword evidence="2" id="KW-0808">Transferase</keyword>
<dbReference type="InterPro" id="IPR036390">
    <property type="entry name" value="WH_DNA-bd_sf"/>
</dbReference>
<feature type="domain" description="O-methyltransferase C-terminal" evidence="5">
    <location>
        <begin position="133"/>
        <end position="337"/>
    </location>
</feature>
<keyword evidence="1" id="KW-0489">Methyltransferase</keyword>
<accession>A0A1B4Z3W5</accession>
<dbReference type="InterPro" id="IPR012967">
    <property type="entry name" value="COMT_dimerisation"/>
</dbReference>
<sequence>MAMPELKEEEGEARLQGQVDILRYTYNFVESMALKCAVELGIADIINSEGQGQPITLSQIAAKIASPTTNLDHLSRLMRFLARRKVFEATTEAKTGDTLYGHTCSSMWLLSNEEQSLAPLVLMANQPHHIASWHCISKCIMEGGSGFEKANGFSLYDVPSEISELGNYFKEGMACTSRIVMKAILSNYKDGFEGVGLIADVGGGIGAAVAEIVNAHPHIRGINFDLPDVVARAPRYPGVTHLGGDMFDAIPNADAIFMKWIMHNWNDEQCIKILKNCCKAIPVKTGKIIIVDGVLQPDGGGLQDSFVQRYDLTMMVQSSSGKERSEVEWKELLRAGGLSRFKIIKIPSFLSIIEAYPE</sequence>
<dbReference type="InterPro" id="IPR036388">
    <property type="entry name" value="WH-like_DNA-bd_sf"/>
</dbReference>
<evidence type="ECO:0000259" key="5">
    <source>
        <dbReference type="Pfam" id="PF00891"/>
    </source>
</evidence>
<name>A0A1B4Z3W5_9ROSA</name>
<dbReference type="InterPro" id="IPR029063">
    <property type="entry name" value="SAM-dependent_MTases_sf"/>
</dbReference>
<dbReference type="Gene3D" id="1.10.10.10">
    <property type="entry name" value="Winged helix-like DNA-binding domain superfamily/Winged helix DNA-binding domain"/>
    <property type="match status" value="1"/>
</dbReference>
<reference evidence="7" key="1">
    <citation type="submission" date="2016-02" db="EMBL/GenBank/DDBJ databases">
        <title>Loquat methyltransferase.</title>
        <authorList>
            <person name="Koeduka T."/>
            <person name="Kajiyama M."/>
            <person name="Suzuki H."/>
            <person name="Furuta T."/>
            <person name="Tsuge T."/>
            <person name="Matsui K."/>
        </authorList>
    </citation>
    <scope>NUCLEOTIDE SEQUENCE</scope>
    <source>
        <tissue evidence="7">Flower</tissue>
    </source>
</reference>
<dbReference type="GO" id="GO:0008171">
    <property type="term" value="F:O-methyltransferase activity"/>
    <property type="evidence" value="ECO:0007669"/>
    <property type="project" value="InterPro"/>
</dbReference>
<evidence type="ECO:0000256" key="4">
    <source>
        <dbReference type="PIRSR" id="PIRSR005739-1"/>
    </source>
</evidence>
<protein>
    <submittedName>
        <fullName evidence="7">O-methyltransferase</fullName>
    </submittedName>
</protein>
<evidence type="ECO:0000259" key="6">
    <source>
        <dbReference type="Pfam" id="PF08100"/>
    </source>
</evidence>
<dbReference type="Pfam" id="PF08100">
    <property type="entry name" value="Dimerisation"/>
    <property type="match status" value="1"/>
</dbReference>